<sequence>MNNAIRIALASVLALGTVSGGVAMAQSAVVAEDNVTVVRIDSLDNGKDRDEFTRLSNLATDQAAMSEAQTAVSADPMLVAALEAQNVQLTNVVHVQTAANGGKVVYVR</sequence>
<name>A0A7Y0ATF7_9HYPH</name>
<proteinExistence type="predicted"/>
<evidence type="ECO:0000313" key="2">
    <source>
        <dbReference type="EMBL" id="NML73181.1"/>
    </source>
</evidence>
<dbReference type="AlphaFoldDB" id="A0A7Y0ATF7"/>
<reference evidence="2 3" key="1">
    <citation type="submission" date="2020-04" db="EMBL/GenBank/DDBJ databases">
        <title>Rhizobium sp. S-51 isolated from soil.</title>
        <authorList>
            <person name="Dahal R.H."/>
        </authorList>
    </citation>
    <scope>NUCLEOTIDE SEQUENCE [LARGE SCALE GENOMIC DNA]</scope>
    <source>
        <strain evidence="2 3">S-51</strain>
    </source>
</reference>
<dbReference type="RefSeq" id="WP_169587302.1">
    <property type="nucleotide sequence ID" value="NZ_JABBGK010000001.1"/>
</dbReference>
<dbReference type="EMBL" id="JABBGK010000001">
    <property type="protein sequence ID" value="NML73181.1"/>
    <property type="molecule type" value="Genomic_DNA"/>
</dbReference>
<protein>
    <submittedName>
        <fullName evidence="2">Uncharacterized protein</fullName>
    </submittedName>
</protein>
<gene>
    <name evidence="2" type="ORF">HHL25_03475</name>
</gene>
<organism evidence="2 3">
    <name type="scientific">Rhizobium terricola</name>
    <dbReference type="NCBI Taxonomy" id="2728849"/>
    <lineage>
        <taxon>Bacteria</taxon>
        <taxon>Pseudomonadati</taxon>
        <taxon>Pseudomonadota</taxon>
        <taxon>Alphaproteobacteria</taxon>
        <taxon>Hyphomicrobiales</taxon>
        <taxon>Rhizobiaceae</taxon>
        <taxon>Rhizobium/Agrobacterium group</taxon>
        <taxon>Rhizobium</taxon>
    </lineage>
</organism>
<feature type="signal peptide" evidence="1">
    <location>
        <begin position="1"/>
        <end position="25"/>
    </location>
</feature>
<comment type="caution">
    <text evidence="2">The sequence shown here is derived from an EMBL/GenBank/DDBJ whole genome shotgun (WGS) entry which is preliminary data.</text>
</comment>
<evidence type="ECO:0000313" key="3">
    <source>
        <dbReference type="Proteomes" id="UP000541470"/>
    </source>
</evidence>
<keyword evidence="3" id="KW-1185">Reference proteome</keyword>
<feature type="chain" id="PRO_5030878775" evidence="1">
    <location>
        <begin position="26"/>
        <end position="108"/>
    </location>
</feature>
<evidence type="ECO:0000256" key="1">
    <source>
        <dbReference type="SAM" id="SignalP"/>
    </source>
</evidence>
<dbReference type="Proteomes" id="UP000541470">
    <property type="component" value="Unassembled WGS sequence"/>
</dbReference>
<accession>A0A7Y0ATF7</accession>
<keyword evidence="1" id="KW-0732">Signal</keyword>